<dbReference type="Proteomes" id="UP000095280">
    <property type="component" value="Unplaced"/>
</dbReference>
<reference evidence="3" key="1">
    <citation type="submission" date="2016-11" db="UniProtKB">
        <authorList>
            <consortium name="WormBaseParasite"/>
        </authorList>
    </citation>
    <scope>IDENTIFICATION</scope>
</reference>
<sequence>HADGPPPLPPATWSIRRPRGLRRLPRRPEWRPHLQRPLPARHSGGVKPMSNMRPAGKRTRTPGISSDHLRRQVNLDLGVNPQDVRFPVNIAELAFTANYFAARRTTAEKKTIEFDVDTGARHPLSYDNRDNLCVPSHHGQGRVYQTSLGEIVTTVTAFNNGFRLASLLCVQDSRKAHECWPAIDLHLLERAGDGAQQVIFLGITGFQQDGEIPQLPLELAYTILLISKVEGPDEISSTSGGVAVAPPRCSDNPNGKPLVFCSYDTANRKILNKFSKHNVQRSEHYSLSPDGKLLFVSSRTKCILVGYHHVEAAALAGAAAGGRPPRLQKSAGPSMTIEFYPNFESLSSLAIRAPSTCPSASSSTEGGQPHLPSGLPRRAVRLQHDTATEEGDQPKPLVQQLTSVVMSCCGPSGPEAYVHLVTEESWCTCSTCSTKAVLGRALHCFFRL</sequence>
<accession>A0A1I8FN66</accession>
<protein>
    <submittedName>
        <fullName evidence="3">WD_REPEATS_REGION domain-containing protein</fullName>
    </submittedName>
</protein>
<feature type="region of interest" description="Disordered" evidence="1">
    <location>
        <begin position="1"/>
        <end position="64"/>
    </location>
</feature>
<feature type="compositionally biased region" description="Basic residues" evidence="1">
    <location>
        <begin position="16"/>
        <end position="25"/>
    </location>
</feature>
<keyword evidence="2" id="KW-1185">Reference proteome</keyword>
<proteinExistence type="predicted"/>
<evidence type="ECO:0000313" key="2">
    <source>
        <dbReference type="Proteomes" id="UP000095280"/>
    </source>
</evidence>
<name>A0A1I8FN66_9PLAT</name>
<dbReference type="WBParaSite" id="maker-unitig_41772-snap-gene-0.6-mRNA-1">
    <property type="protein sequence ID" value="maker-unitig_41772-snap-gene-0.6-mRNA-1"/>
    <property type="gene ID" value="maker-unitig_41772-snap-gene-0.6"/>
</dbReference>
<feature type="compositionally biased region" description="Pro residues" evidence="1">
    <location>
        <begin position="1"/>
        <end position="10"/>
    </location>
</feature>
<dbReference type="AlphaFoldDB" id="A0A1I8FN66"/>
<evidence type="ECO:0000313" key="3">
    <source>
        <dbReference type="WBParaSite" id="maker-unitig_41772-snap-gene-0.6-mRNA-1"/>
    </source>
</evidence>
<feature type="region of interest" description="Disordered" evidence="1">
    <location>
        <begin position="356"/>
        <end position="375"/>
    </location>
</feature>
<organism evidence="2 3">
    <name type="scientific">Macrostomum lignano</name>
    <dbReference type="NCBI Taxonomy" id="282301"/>
    <lineage>
        <taxon>Eukaryota</taxon>
        <taxon>Metazoa</taxon>
        <taxon>Spiralia</taxon>
        <taxon>Lophotrochozoa</taxon>
        <taxon>Platyhelminthes</taxon>
        <taxon>Rhabditophora</taxon>
        <taxon>Macrostomorpha</taxon>
        <taxon>Macrostomida</taxon>
        <taxon>Macrostomidae</taxon>
        <taxon>Macrostomum</taxon>
    </lineage>
</organism>
<evidence type="ECO:0000256" key="1">
    <source>
        <dbReference type="SAM" id="MobiDB-lite"/>
    </source>
</evidence>